<evidence type="ECO:0000256" key="1">
    <source>
        <dbReference type="ARBA" id="ARBA00004123"/>
    </source>
</evidence>
<feature type="compositionally biased region" description="Polar residues" evidence="6">
    <location>
        <begin position="101"/>
        <end position="110"/>
    </location>
</feature>
<evidence type="ECO:0000256" key="3">
    <source>
        <dbReference type="ARBA" id="ARBA00010803"/>
    </source>
</evidence>
<keyword evidence="5" id="KW-0539">Nucleus</keyword>
<dbReference type="InterPro" id="IPR019361">
    <property type="entry name" value="HPF1"/>
</dbReference>
<dbReference type="Pfam" id="PF10283">
    <property type="entry name" value="zf-CCHH"/>
    <property type="match status" value="1"/>
</dbReference>
<dbReference type="Pfam" id="PF10228">
    <property type="entry name" value="HPF1"/>
    <property type="match status" value="1"/>
</dbReference>
<accession>A0AAN9T9T1</accession>
<organism evidence="8 9">
    <name type="scientific">Parthenolecanium corni</name>
    <dbReference type="NCBI Taxonomy" id="536013"/>
    <lineage>
        <taxon>Eukaryota</taxon>
        <taxon>Metazoa</taxon>
        <taxon>Ecdysozoa</taxon>
        <taxon>Arthropoda</taxon>
        <taxon>Hexapoda</taxon>
        <taxon>Insecta</taxon>
        <taxon>Pterygota</taxon>
        <taxon>Neoptera</taxon>
        <taxon>Paraneoptera</taxon>
        <taxon>Hemiptera</taxon>
        <taxon>Sternorrhyncha</taxon>
        <taxon>Coccoidea</taxon>
        <taxon>Coccidae</taxon>
        <taxon>Parthenolecanium</taxon>
    </lineage>
</organism>
<evidence type="ECO:0000256" key="4">
    <source>
        <dbReference type="ARBA" id="ARBA00022454"/>
    </source>
</evidence>
<dbReference type="PANTHER" id="PTHR13386:SF1">
    <property type="entry name" value="HISTONE PARYLATION FACTOR 1"/>
    <property type="match status" value="1"/>
</dbReference>
<dbReference type="GO" id="GO:0072572">
    <property type="term" value="F:poly-ADP-D-ribose binding"/>
    <property type="evidence" value="ECO:0007669"/>
    <property type="project" value="TreeGrafter"/>
</dbReference>
<gene>
    <name evidence="8" type="ORF">V9T40_000687</name>
</gene>
<evidence type="ECO:0000313" key="9">
    <source>
        <dbReference type="Proteomes" id="UP001367676"/>
    </source>
</evidence>
<feature type="compositionally biased region" description="Basic and acidic residues" evidence="6">
    <location>
        <begin position="28"/>
        <end position="51"/>
    </location>
</feature>
<dbReference type="GO" id="GO:0042393">
    <property type="term" value="F:histone binding"/>
    <property type="evidence" value="ECO:0007669"/>
    <property type="project" value="InterPro"/>
</dbReference>
<proteinExistence type="inferred from homology"/>
<feature type="compositionally biased region" description="Basic and acidic residues" evidence="6">
    <location>
        <begin position="62"/>
        <end position="71"/>
    </location>
</feature>
<protein>
    <recommendedName>
        <fullName evidence="7">PBZ-type domain-containing protein</fullName>
    </recommendedName>
</protein>
<sequence length="448" mass="51442">MASSISKYDEDSREPCQYGSSCYRKNKDHQEKFKHPPKETRSSTKFIDKGSLKQQKLNVFFKRNDQKAAEVKRKRQDSEEREEEIEQPTCSSESAERAPTPTEQSDSPSETTDHEVAVSSDQEDTKSKTSPKPSEINKTKCNQIIKKLFLVNMPDDFYDFWEFCKSLSPESPQDALDSVDLQLVGPFDVLMGLIDESFDSSTVLRHWRYFYDPPEFQTVLRSTHANSFHIGYFRDEPDELPEFVASNFASKNASITPVGENLFGAVDWCLKEFERTATPFKKVKSSNFKSELHKWAKQKNYSLNNSTEKTRSRDRKIVARTFHHAGIVVPYDKKTELGYRPLAETSSNLTKLLKQIDGSKSDDERKVYFSKLFEIVTWATIAMDEGDYGTCLELGLDLFSFGSHHLHKIILQLLTTAYNLLNRQAFATIIKAHLEDRRKGNALSVLTR</sequence>
<comment type="subcellular location">
    <subcellularLocation>
        <location evidence="2">Chromosome</location>
    </subcellularLocation>
    <subcellularLocation>
        <location evidence="1">Nucleus</location>
    </subcellularLocation>
</comment>
<dbReference type="GO" id="GO:0005634">
    <property type="term" value="C:nucleus"/>
    <property type="evidence" value="ECO:0007669"/>
    <property type="project" value="UniProtKB-SubCell"/>
</dbReference>
<dbReference type="EMBL" id="JBBCAQ010000034">
    <property type="protein sequence ID" value="KAK7580058.1"/>
    <property type="molecule type" value="Genomic_DNA"/>
</dbReference>
<evidence type="ECO:0000259" key="7">
    <source>
        <dbReference type="Pfam" id="PF10283"/>
    </source>
</evidence>
<reference evidence="8 9" key="1">
    <citation type="submission" date="2024-03" db="EMBL/GenBank/DDBJ databases">
        <title>Adaptation during the transition from Ophiocordyceps entomopathogen to insect associate is accompanied by gene loss and intensified selection.</title>
        <authorList>
            <person name="Ward C.M."/>
            <person name="Onetto C.A."/>
            <person name="Borneman A.R."/>
        </authorList>
    </citation>
    <scope>NUCLEOTIDE SEQUENCE [LARGE SCALE GENOMIC DNA]</scope>
    <source>
        <strain evidence="8">AWRI1</strain>
        <tissue evidence="8">Single Adult Female</tissue>
    </source>
</reference>
<evidence type="ECO:0000313" key="8">
    <source>
        <dbReference type="EMBL" id="KAK7580058.1"/>
    </source>
</evidence>
<comment type="caution">
    <text evidence="8">The sequence shown here is derived from an EMBL/GenBank/DDBJ whole genome shotgun (WGS) entry which is preliminary data.</text>
</comment>
<keyword evidence="4" id="KW-0158">Chromosome</keyword>
<dbReference type="AlphaFoldDB" id="A0AAN9T9T1"/>
<name>A0AAN9T9T1_9HEMI</name>
<feature type="region of interest" description="Disordered" evidence="6">
    <location>
        <begin position="1"/>
        <end position="136"/>
    </location>
</feature>
<feature type="domain" description="PBZ-type" evidence="7">
    <location>
        <begin position="13"/>
        <end position="38"/>
    </location>
</feature>
<evidence type="ECO:0000256" key="5">
    <source>
        <dbReference type="ARBA" id="ARBA00023242"/>
    </source>
</evidence>
<dbReference type="Proteomes" id="UP001367676">
    <property type="component" value="Unassembled WGS sequence"/>
</dbReference>
<dbReference type="GO" id="GO:0006974">
    <property type="term" value="P:DNA damage response"/>
    <property type="evidence" value="ECO:0007669"/>
    <property type="project" value="InterPro"/>
</dbReference>
<dbReference type="PANTHER" id="PTHR13386">
    <property type="entry name" value="HISTONE PARYLATION FACTOR 1"/>
    <property type="match status" value="1"/>
</dbReference>
<evidence type="ECO:0000256" key="6">
    <source>
        <dbReference type="SAM" id="MobiDB-lite"/>
    </source>
</evidence>
<evidence type="ECO:0000256" key="2">
    <source>
        <dbReference type="ARBA" id="ARBA00004286"/>
    </source>
</evidence>
<dbReference type="InterPro" id="IPR019406">
    <property type="entry name" value="APLF_PBZ"/>
</dbReference>
<comment type="similarity">
    <text evidence="3">Belongs to the HPF1 family.</text>
</comment>
<keyword evidence="9" id="KW-1185">Reference proteome</keyword>
<dbReference type="GO" id="GO:0005694">
    <property type="term" value="C:chromosome"/>
    <property type="evidence" value="ECO:0007669"/>
    <property type="project" value="UniProtKB-SubCell"/>
</dbReference>